<dbReference type="EMBL" id="JBJGBS010000012">
    <property type="protein sequence ID" value="MFO3704264.1"/>
    <property type="molecule type" value="Genomic_DNA"/>
</dbReference>
<dbReference type="Proteomes" id="UP001637990">
    <property type="component" value="Unassembled WGS sequence"/>
</dbReference>
<dbReference type="RefSeq" id="WP_104540492.1">
    <property type="nucleotide sequence ID" value="NZ_JBJGBS010000012.1"/>
</dbReference>
<dbReference type="InterPro" id="IPR052164">
    <property type="entry name" value="Anthracycline_SecMetBiosynth"/>
</dbReference>
<evidence type="ECO:0000313" key="4">
    <source>
        <dbReference type="Proteomes" id="UP000237872"/>
    </source>
</evidence>
<protein>
    <submittedName>
        <fullName evidence="3">Glyoxalase</fullName>
    </submittedName>
    <submittedName>
        <fullName evidence="2">VOC family protein</fullName>
    </submittedName>
</protein>
<dbReference type="InterPro" id="IPR029068">
    <property type="entry name" value="Glyas_Bleomycin-R_OHBP_Dase"/>
</dbReference>
<accession>A0A2S7CTC1</accession>
<gene>
    <name evidence="2" type="ORF">ACI6Q5_04585</name>
    <name evidence="3" type="ORF">XcodCFBP4690_08250</name>
</gene>
<feature type="domain" description="VOC" evidence="1">
    <location>
        <begin position="6"/>
        <end position="123"/>
    </location>
</feature>
<dbReference type="Pfam" id="PF18029">
    <property type="entry name" value="Glyoxalase_6"/>
    <property type="match status" value="1"/>
</dbReference>
<name>A0A2S7CTC1_9XANT</name>
<proteinExistence type="predicted"/>
<organism evidence="3 4">
    <name type="scientific">Xanthomonas codiaei</name>
    <dbReference type="NCBI Taxonomy" id="56463"/>
    <lineage>
        <taxon>Bacteria</taxon>
        <taxon>Pseudomonadati</taxon>
        <taxon>Pseudomonadota</taxon>
        <taxon>Gammaproteobacteria</taxon>
        <taxon>Lysobacterales</taxon>
        <taxon>Lysobacteraceae</taxon>
        <taxon>Xanthomonas</taxon>
    </lineage>
</organism>
<dbReference type="PANTHER" id="PTHR33993:SF5">
    <property type="entry name" value="GLYOXALASE"/>
    <property type="match status" value="1"/>
</dbReference>
<dbReference type="PROSITE" id="PS51819">
    <property type="entry name" value="VOC"/>
    <property type="match status" value="1"/>
</dbReference>
<sequence>MHAVNGIGGIIIKSKDAAALRTWYATQLGIDVQAWGGTVFDAGSREGGPENPLAWAIHDQASTQFENTTAPFIVNYRVDDLESLVERLRAAGCQVSETVTTSEFGLFAWVIDPDGNKAELWQPI</sequence>
<evidence type="ECO:0000313" key="5">
    <source>
        <dbReference type="Proteomes" id="UP001637990"/>
    </source>
</evidence>
<dbReference type="AlphaFoldDB" id="A0A2S7CTC1"/>
<dbReference type="InterPro" id="IPR037523">
    <property type="entry name" value="VOC_core"/>
</dbReference>
<evidence type="ECO:0000313" key="3">
    <source>
        <dbReference type="EMBL" id="PPU64822.1"/>
    </source>
</evidence>
<evidence type="ECO:0000259" key="1">
    <source>
        <dbReference type="PROSITE" id="PS51819"/>
    </source>
</evidence>
<reference evidence="2 5" key="2">
    <citation type="submission" date="2024-11" db="EMBL/GenBank/DDBJ databases">
        <title>Genome sequencing of Xanthomonas codiaei.</title>
        <authorList>
            <person name="Studholme D.J."/>
        </authorList>
    </citation>
    <scope>NUCLEOTIDE SEQUENCE [LARGE SCALE GENOMIC DNA]</scope>
    <source>
        <strain evidence="2 5">NCPPB 4350</strain>
    </source>
</reference>
<dbReference type="InterPro" id="IPR041581">
    <property type="entry name" value="Glyoxalase_6"/>
</dbReference>
<keyword evidence="5" id="KW-1185">Reference proteome</keyword>
<dbReference type="Gene3D" id="3.10.180.10">
    <property type="entry name" value="2,3-Dihydroxybiphenyl 1,2-Dioxygenase, domain 1"/>
    <property type="match status" value="1"/>
</dbReference>
<dbReference type="PANTHER" id="PTHR33993">
    <property type="entry name" value="GLYOXALASE-RELATED"/>
    <property type="match status" value="1"/>
</dbReference>
<reference evidence="3 4" key="1">
    <citation type="submission" date="2016-08" db="EMBL/GenBank/DDBJ databases">
        <authorList>
            <person name="Seilhamer J.J."/>
        </authorList>
    </citation>
    <scope>NUCLEOTIDE SEQUENCE [LARGE SCALE GENOMIC DNA]</scope>
    <source>
        <strain evidence="3 4">CFBP4690</strain>
    </source>
</reference>
<comment type="caution">
    <text evidence="3">The sequence shown here is derived from an EMBL/GenBank/DDBJ whole genome shotgun (WGS) entry which is preliminary data.</text>
</comment>
<dbReference type="EMBL" id="MDEC01000008">
    <property type="protein sequence ID" value="PPU64822.1"/>
    <property type="molecule type" value="Genomic_DNA"/>
</dbReference>
<dbReference type="Proteomes" id="UP000237872">
    <property type="component" value="Unassembled WGS sequence"/>
</dbReference>
<dbReference type="SUPFAM" id="SSF54593">
    <property type="entry name" value="Glyoxalase/Bleomycin resistance protein/Dihydroxybiphenyl dioxygenase"/>
    <property type="match status" value="1"/>
</dbReference>
<evidence type="ECO:0000313" key="2">
    <source>
        <dbReference type="EMBL" id="MFO3704264.1"/>
    </source>
</evidence>
<dbReference type="OrthoDB" id="9799428at2"/>